<dbReference type="PANTHER" id="PTHR30480">
    <property type="entry name" value="BETA-HEXOSAMINIDASE-RELATED"/>
    <property type="match status" value="1"/>
</dbReference>
<keyword evidence="4" id="KW-0378">Hydrolase</keyword>
<dbReference type="Pfam" id="PF00933">
    <property type="entry name" value="Glyco_hydro_3"/>
    <property type="match status" value="1"/>
</dbReference>
<keyword evidence="5" id="KW-0326">Glycosidase</keyword>
<dbReference type="Proteomes" id="UP000712713">
    <property type="component" value="Unassembled WGS sequence"/>
</dbReference>
<dbReference type="Gene3D" id="3.20.20.300">
    <property type="entry name" value="Glycoside hydrolase, family 3, N-terminal domain"/>
    <property type="match status" value="1"/>
</dbReference>
<dbReference type="InterPro" id="IPR017853">
    <property type="entry name" value="GH"/>
</dbReference>
<comment type="catalytic activity">
    <reaction evidence="1">
        <text>Hydrolysis of terminal non-reducing N-acetyl-D-hexosamine residues in N-acetyl-beta-D-hexosaminides.</text>
        <dbReference type="EC" id="3.2.1.52"/>
    </reaction>
</comment>
<evidence type="ECO:0000256" key="5">
    <source>
        <dbReference type="ARBA" id="ARBA00023295"/>
    </source>
</evidence>
<dbReference type="GO" id="GO:0009254">
    <property type="term" value="P:peptidoglycan turnover"/>
    <property type="evidence" value="ECO:0007669"/>
    <property type="project" value="TreeGrafter"/>
</dbReference>
<evidence type="ECO:0000256" key="4">
    <source>
        <dbReference type="ARBA" id="ARBA00022801"/>
    </source>
</evidence>
<evidence type="ECO:0000313" key="7">
    <source>
        <dbReference type="EMBL" id="HJE50473.1"/>
    </source>
</evidence>
<accession>A0A921EKX4</accession>
<feature type="domain" description="Glycoside hydrolase family 3 N-terminal" evidence="6">
    <location>
        <begin position="29"/>
        <end position="316"/>
    </location>
</feature>
<sequence length="327" mass="36179">MVDLKAAPFNLDDEGVKWVETTTQNMTDEEKIGQLFVNMGASRTEEYLTSVLDTYHIGAVRYQPSKAEEVWEQNYILQTKSKIPMLIAANTEAGGNGACTDGTYVGYEAKIGNTHDAKWAYEMGRISGIEAAAIGCNWSFAPIVDIFKNWRNPIVSRRAWGGDTDLVLEMSLAYMKGIQESGIAPAAKHWPGDGIDERDQHLSHAPNWLSTEEWDATFGKLYKGLIDAGLPSLMTGHIALPSYQKHFNPDMTDADILPATLSKEINTNLLREQLGFNGVVVTDASHMVGLTGAMKRSEILPTAIEAGCDLFLFFNDPDEDFNWMMEG</sequence>
<reference evidence="7" key="2">
    <citation type="submission" date="2021-09" db="EMBL/GenBank/DDBJ databases">
        <authorList>
            <person name="Gilroy R."/>
        </authorList>
    </citation>
    <scope>NUCLEOTIDE SEQUENCE</scope>
    <source>
        <strain evidence="7">ChiGjej3B3-7470</strain>
    </source>
</reference>
<organism evidence="7 8">
    <name type="scientific">Tessaracoccus flavescens</name>
    <dbReference type="NCBI Taxonomy" id="399497"/>
    <lineage>
        <taxon>Bacteria</taxon>
        <taxon>Bacillati</taxon>
        <taxon>Actinomycetota</taxon>
        <taxon>Actinomycetes</taxon>
        <taxon>Propionibacteriales</taxon>
        <taxon>Propionibacteriaceae</taxon>
        <taxon>Tessaracoccus</taxon>
    </lineage>
</organism>
<evidence type="ECO:0000256" key="3">
    <source>
        <dbReference type="ARBA" id="ARBA00012663"/>
    </source>
</evidence>
<evidence type="ECO:0000256" key="2">
    <source>
        <dbReference type="ARBA" id="ARBA00005336"/>
    </source>
</evidence>
<dbReference type="PANTHER" id="PTHR30480:SF13">
    <property type="entry name" value="BETA-HEXOSAMINIDASE"/>
    <property type="match status" value="1"/>
</dbReference>
<dbReference type="InterPro" id="IPR050226">
    <property type="entry name" value="NagZ_Beta-hexosaminidase"/>
</dbReference>
<evidence type="ECO:0000256" key="1">
    <source>
        <dbReference type="ARBA" id="ARBA00001231"/>
    </source>
</evidence>
<evidence type="ECO:0000259" key="6">
    <source>
        <dbReference type="Pfam" id="PF00933"/>
    </source>
</evidence>
<evidence type="ECO:0000313" key="8">
    <source>
        <dbReference type="Proteomes" id="UP000712713"/>
    </source>
</evidence>
<dbReference type="GO" id="GO:0004563">
    <property type="term" value="F:beta-N-acetylhexosaminidase activity"/>
    <property type="evidence" value="ECO:0007669"/>
    <property type="project" value="UniProtKB-EC"/>
</dbReference>
<proteinExistence type="inferred from homology"/>
<dbReference type="EC" id="3.2.1.52" evidence="3"/>
<dbReference type="SUPFAM" id="SSF51445">
    <property type="entry name" value="(Trans)glycosidases"/>
    <property type="match status" value="1"/>
</dbReference>
<dbReference type="EMBL" id="DYZF01000014">
    <property type="protein sequence ID" value="HJE50473.1"/>
    <property type="molecule type" value="Genomic_DNA"/>
</dbReference>
<reference evidence="7" key="1">
    <citation type="journal article" date="2021" name="PeerJ">
        <title>Extensive microbial diversity within the chicken gut microbiome revealed by metagenomics and culture.</title>
        <authorList>
            <person name="Gilroy R."/>
            <person name="Ravi A."/>
            <person name="Getino M."/>
            <person name="Pursley I."/>
            <person name="Horton D.L."/>
            <person name="Alikhan N.F."/>
            <person name="Baker D."/>
            <person name="Gharbi K."/>
            <person name="Hall N."/>
            <person name="Watson M."/>
            <person name="Adriaenssens E.M."/>
            <person name="Foster-Nyarko E."/>
            <person name="Jarju S."/>
            <person name="Secka A."/>
            <person name="Antonio M."/>
            <person name="Oren A."/>
            <person name="Chaudhuri R.R."/>
            <person name="La Ragione R."/>
            <person name="Hildebrand F."/>
            <person name="Pallen M.J."/>
        </authorList>
    </citation>
    <scope>NUCLEOTIDE SEQUENCE</scope>
    <source>
        <strain evidence="7">ChiGjej3B3-7470</strain>
    </source>
</reference>
<comment type="similarity">
    <text evidence="2">Belongs to the glycosyl hydrolase 3 family.</text>
</comment>
<feature type="non-terminal residue" evidence="7">
    <location>
        <position position="327"/>
    </location>
</feature>
<name>A0A921EKX4_9ACTN</name>
<dbReference type="InterPro" id="IPR001764">
    <property type="entry name" value="Glyco_hydro_3_N"/>
</dbReference>
<dbReference type="GO" id="GO:0005975">
    <property type="term" value="P:carbohydrate metabolic process"/>
    <property type="evidence" value="ECO:0007669"/>
    <property type="project" value="InterPro"/>
</dbReference>
<dbReference type="AlphaFoldDB" id="A0A921EKX4"/>
<gene>
    <name evidence="7" type="ORF">K8V15_00545</name>
</gene>
<comment type="caution">
    <text evidence="7">The sequence shown here is derived from an EMBL/GenBank/DDBJ whole genome shotgun (WGS) entry which is preliminary data.</text>
</comment>
<dbReference type="InterPro" id="IPR036962">
    <property type="entry name" value="Glyco_hydro_3_N_sf"/>
</dbReference>
<protein>
    <recommendedName>
        <fullName evidence="3">beta-N-acetylhexosaminidase</fullName>
        <ecNumber evidence="3">3.2.1.52</ecNumber>
    </recommendedName>
</protein>